<protein>
    <recommendedName>
        <fullName evidence="4">CCHC-type domain-containing protein</fullName>
    </recommendedName>
</protein>
<name>A0ABM1ZGJ7_AEDAL</name>
<evidence type="ECO:0000313" key="5">
    <source>
        <dbReference type="EnsemblMetazoa" id="AALFPA23_018245.P26805"/>
    </source>
</evidence>
<feature type="compositionally biased region" description="Low complexity" evidence="3">
    <location>
        <begin position="415"/>
        <end position="425"/>
    </location>
</feature>
<dbReference type="RefSeq" id="XP_029708355.1">
    <property type="nucleotide sequence ID" value="XM_029852495.1"/>
</dbReference>
<feature type="compositionally biased region" description="Basic and acidic residues" evidence="3">
    <location>
        <begin position="392"/>
        <end position="406"/>
    </location>
</feature>
<dbReference type="GeneID" id="109415638"/>
<keyword evidence="1" id="KW-0863">Zinc-finger</keyword>
<keyword evidence="6" id="KW-1185">Reference proteome</keyword>
<evidence type="ECO:0000256" key="3">
    <source>
        <dbReference type="SAM" id="MobiDB-lite"/>
    </source>
</evidence>
<feature type="domain" description="CCHC-type" evidence="4">
    <location>
        <begin position="198"/>
        <end position="213"/>
    </location>
</feature>
<reference evidence="5" key="2">
    <citation type="submission" date="2025-05" db="UniProtKB">
        <authorList>
            <consortium name="EnsemblMetazoa"/>
        </authorList>
    </citation>
    <scope>IDENTIFICATION</scope>
    <source>
        <strain evidence="5">Foshan</strain>
    </source>
</reference>
<evidence type="ECO:0000313" key="6">
    <source>
        <dbReference type="Proteomes" id="UP000069940"/>
    </source>
</evidence>
<accession>A0ABM1ZGJ7</accession>
<evidence type="ECO:0000256" key="1">
    <source>
        <dbReference type="PROSITE-ProRule" id="PRU00047"/>
    </source>
</evidence>
<dbReference type="EnsemblMetazoa" id="AALFPA23_018245.R26805">
    <property type="protein sequence ID" value="AALFPA23_018245.P26805"/>
    <property type="gene ID" value="AALFPA23_018245"/>
</dbReference>
<organism evidence="5 6">
    <name type="scientific">Aedes albopictus</name>
    <name type="common">Asian tiger mosquito</name>
    <name type="synonym">Stegomyia albopicta</name>
    <dbReference type="NCBI Taxonomy" id="7160"/>
    <lineage>
        <taxon>Eukaryota</taxon>
        <taxon>Metazoa</taxon>
        <taxon>Ecdysozoa</taxon>
        <taxon>Arthropoda</taxon>
        <taxon>Hexapoda</taxon>
        <taxon>Insecta</taxon>
        <taxon>Pterygota</taxon>
        <taxon>Neoptera</taxon>
        <taxon>Endopterygota</taxon>
        <taxon>Diptera</taxon>
        <taxon>Nematocera</taxon>
        <taxon>Culicoidea</taxon>
        <taxon>Culicidae</taxon>
        <taxon>Culicinae</taxon>
        <taxon>Aedini</taxon>
        <taxon>Aedes</taxon>
        <taxon>Stegomyia</taxon>
    </lineage>
</organism>
<sequence>MTGKPPGIPDNPIEHQRCVRAPEWMLSKDEMGQAMVLILRCKVPENVTDDPQLPDPFIIGTSVQLAVGEKEARNMKACREGRGSRYLLRTRSIVQKLTNMTELTDGTLIEIFPHPTFSTVQGIVYEPDSINIDEETIKMHLTSQNVHSVRRIKKRMYGKLRNTPVLVLSFHGTELPDHVYFGLLRIEVRVYYPSSLMCFNCGTYGHPRKSCQQPCICQQCSQPLNVAEGEQCENTPHCFHCKKEHSVRSRVCPKYKEEDTIIHMKIDRGISFGEARRLYNEEHRRETITQMIQNQLKQELVAKDQLIAALQKQVADLAKELASLKSTLREPQLPLAQRTSIGNQASTSETAPKTQHQSRKDKGFVMPPAKSNDNLENGIDNSIRTRRRSNKRVLESSPTDRNENHGKHVSHHPRTTSSTTNTETG</sequence>
<reference evidence="6" key="1">
    <citation type="journal article" date="2015" name="Proc. Natl. Acad. Sci. U.S.A.">
        <title>Genome sequence of the Asian Tiger mosquito, Aedes albopictus, reveals insights into its biology, genetics, and evolution.</title>
        <authorList>
            <person name="Chen X.G."/>
            <person name="Jiang X."/>
            <person name="Gu J."/>
            <person name="Xu M."/>
            <person name="Wu Y."/>
            <person name="Deng Y."/>
            <person name="Zhang C."/>
            <person name="Bonizzoni M."/>
            <person name="Dermauw W."/>
            <person name="Vontas J."/>
            <person name="Armbruster P."/>
            <person name="Huang X."/>
            <person name="Yang Y."/>
            <person name="Zhang H."/>
            <person name="He W."/>
            <person name="Peng H."/>
            <person name="Liu Y."/>
            <person name="Wu K."/>
            <person name="Chen J."/>
            <person name="Lirakis M."/>
            <person name="Topalis P."/>
            <person name="Van Leeuwen T."/>
            <person name="Hall A.B."/>
            <person name="Jiang X."/>
            <person name="Thorpe C."/>
            <person name="Mueller R.L."/>
            <person name="Sun C."/>
            <person name="Waterhouse R.M."/>
            <person name="Yan G."/>
            <person name="Tu Z.J."/>
            <person name="Fang X."/>
            <person name="James A.A."/>
        </authorList>
    </citation>
    <scope>NUCLEOTIDE SEQUENCE [LARGE SCALE GENOMIC DNA]</scope>
    <source>
        <strain evidence="6">Foshan</strain>
    </source>
</reference>
<dbReference type="Proteomes" id="UP000069940">
    <property type="component" value="Unassembled WGS sequence"/>
</dbReference>
<evidence type="ECO:0000259" key="4">
    <source>
        <dbReference type="PROSITE" id="PS50158"/>
    </source>
</evidence>
<keyword evidence="1" id="KW-0479">Metal-binding</keyword>
<feature type="coiled-coil region" evidence="2">
    <location>
        <begin position="293"/>
        <end position="327"/>
    </location>
</feature>
<feature type="compositionally biased region" description="Polar residues" evidence="3">
    <location>
        <begin position="371"/>
        <end position="382"/>
    </location>
</feature>
<evidence type="ECO:0000256" key="2">
    <source>
        <dbReference type="SAM" id="Coils"/>
    </source>
</evidence>
<keyword evidence="1" id="KW-0862">Zinc</keyword>
<dbReference type="InterPro" id="IPR001878">
    <property type="entry name" value="Znf_CCHC"/>
</dbReference>
<proteinExistence type="predicted"/>
<feature type="region of interest" description="Disordered" evidence="3">
    <location>
        <begin position="333"/>
        <end position="425"/>
    </location>
</feature>
<feature type="compositionally biased region" description="Polar residues" evidence="3">
    <location>
        <begin position="337"/>
        <end position="355"/>
    </location>
</feature>
<dbReference type="PROSITE" id="PS50158">
    <property type="entry name" value="ZF_CCHC"/>
    <property type="match status" value="1"/>
</dbReference>
<keyword evidence="2" id="KW-0175">Coiled coil</keyword>